<proteinExistence type="predicted"/>
<comment type="caution">
    <text evidence="1">The sequence shown here is derived from an EMBL/GenBank/DDBJ whole genome shotgun (WGS) entry which is preliminary data.</text>
</comment>
<dbReference type="Proteomes" id="UP000185895">
    <property type="component" value="Unassembled WGS sequence"/>
</dbReference>
<keyword evidence="2" id="KW-1185">Reference proteome</keyword>
<protein>
    <submittedName>
        <fullName evidence="1">Uncharacterized protein</fullName>
    </submittedName>
</protein>
<dbReference type="RefSeq" id="WP_070069608.1">
    <property type="nucleotide sequence ID" value="NZ_MKKK01000017.1"/>
</dbReference>
<sequence>MKKYTLMTPNGKSTIICLEHHEVSKILAEAISTKIGIDIHAINVEFWFCGDRHQSLHFLEKKPCQCFGCKNQAQGGGYQPCSQAKFDSEFMLVDGPERLFSPPKKP</sequence>
<evidence type="ECO:0000313" key="2">
    <source>
        <dbReference type="Proteomes" id="UP000185895"/>
    </source>
</evidence>
<dbReference type="EMBL" id="MKKK01000017">
    <property type="protein sequence ID" value="OEY96908.1"/>
    <property type="molecule type" value="Genomic_DNA"/>
</dbReference>
<name>A0A1E7RC39_9GAMM</name>
<gene>
    <name evidence="1" type="ORF">BJI46_11540</name>
</gene>
<accession>A0A1E7RC39</accession>
<dbReference type="STRING" id="1262585.BJI46_11540"/>
<evidence type="ECO:0000313" key="1">
    <source>
        <dbReference type="EMBL" id="OEY96908.1"/>
    </source>
</evidence>
<organism evidence="1 2">
    <name type="scientific">Acinetobacter qingfengensis</name>
    <dbReference type="NCBI Taxonomy" id="1262585"/>
    <lineage>
        <taxon>Bacteria</taxon>
        <taxon>Pseudomonadati</taxon>
        <taxon>Pseudomonadota</taxon>
        <taxon>Gammaproteobacteria</taxon>
        <taxon>Moraxellales</taxon>
        <taxon>Moraxellaceae</taxon>
        <taxon>Acinetobacter</taxon>
    </lineage>
</organism>
<reference evidence="1 2" key="1">
    <citation type="submission" date="2016-09" db="EMBL/GenBank/DDBJ databases">
        <authorList>
            <person name="Capua I."/>
            <person name="De Benedictis P."/>
            <person name="Joannis T."/>
            <person name="Lombin L.H."/>
            <person name="Cattoli G."/>
        </authorList>
    </citation>
    <scope>NUCLEOTIDE SEQUENCE [LARGE SCALE GENOMIC DNA]</scope>
    <source>
        <strain evidence="1 2">ANC 4671</strain>
    </source>
</reference>
<dbReference type="AlphaFoldDB" id="A0A1E7RC39"/>